<dbReference type="EMBL" id="JQ513383">
    <property type="protein sequence ID" value="AFA44482.1"/>
    <property type="molecule type" value="Genomic_DNA"/>
</dbReference>
<dbReference type="RefSeq" id="YP_007007364.1">
    <property type="nucleotide sequence ID" value="NC_019526.1"/>
</dbReference>
<dbReference type="Proteomes" id="UP000007524">
    <property type="component" value="Segment"/>
</dbReference>
<evidence type="ECO:0000313" key="3">
    <source>
        <dbReference type="Proteomes" id="UP000007524"/>
    </source>
</evidence>
<feature type="coiled-coil region" evidence="1">
    <location>
        <begin position="1"/>
        <end position="72"/>
    </location>
</feature>
<proteinExistence type="predicted"/>
<evidence type="ECO:0000313" key="2">
    <source>
        <dbReference type="EMBL" id="AFA44482.1"/>
    </source>
</evidence>
<protein>
    <submittedName>
        <fullName evidence="2">Uncharacterized protein</fullName>
    </submittedName>
</protein>
<sequence length="98" mass="11252">MSELQEKYISLKKELNSAKEQKEKLLPRYKELNELDNNGYSVALNDLVNKRTKAEEREFNNLSKNISALNSKITGLQKTIIKLGSEILEEIAKKAEQN</sequence>
<evidence type="ECO:0000256" key="1">
    <source>
        <dbReference type="SAM" id="Coils"/>
    </source>
</evidence>
<dbReference type="KEGG" id="vg:14012797"/>
<organism evidence="2 3">
    <name type="scientific">Klebsiella phage vB_KleM_RaK2</name>
    <dbReference type="NCBI Taxonomy" id="1147094"/>
    <lineage>
        <taxon>Viruses</taxon>
        <taxon>Duplodnaviria</taxon>
        <taxon>Heunggongvirae</taxon>
        <taxon>Uroviricota</taxon>
        <taxon>Caudoviricetes</taxon>
        <taxon>Alcyoneusvirus</taxon>
        <taxon>Alcyoneusvirus RaK2</taxon>
    </lineage>
</organism>
<keyword evidence="1" id="KW-0175">Coiled coil</keyword>
<gene>
    <name evidence="2" type="ORF">RaK2_00209</name>
</gene>
<reference evidence="2 3" key="1">
    <citation type="journal article" date="2012" name="J. Virol.">
        <title>Genome of Klebsiella sp.-Infecting Bacteriophage vB_KleM_RaK2.</title>
        <authorList>
            <person name="Simoliunas E."/>
            <person name="Kaliniene L."/>
            <person name="Truncaite L."/>
            <person name="Klausa V."/>
            <person name="Zajanckauskaite A."/>
            <person name="Meskys R."/>
        </authorList>
    </citation>
    <scope>NUCLEOTIDE SEQUENCE [LARGE SCALE GENOMIC DNA]</scope>
</reference>
<accession>H6X416</accession>
<keyword evidence="3" id="KW-1185">Reference proteome</keyword>
<name>H6X416_9CAUD</name>
<dbReference type="GeneID" id="14012797"/>